<evidence type="ECO:0000256" key="3">
    <source>
        <dbReference type="ARBA" id="ARBA00022679"/>
    </source>
</evidence>
<dbReference type="InterPro" id="IPR001584">
    <property type="entry name" value="Integrase_cat-core"/>
</dbReference>
<dbReference type="Pfam" id="PF00078">
    <property type="entry name" value="RVT_1"/>
    <property type="match status" value="1"/>
</dbReference>
<proteinExistence type="predicted"/>
<dbReference type="InterPro" id="IPR043502">
    <property type="entry name" value="DNA/RNA_pol_sf"/>
</dbReference>
<dbReference type="Pfam" id="PF24626">
    <property type="entry name" value="SH3_Tf2-1"/>
    <property type="match status" value="1"/>
</dbReference>
<keyword evidence="10" id="KW-0460">Magnesium</keyword>
<keyword evidence="13" id="KW-0239">DNA-directed DNA polymerase</keyword>
<sequence length="1559" mass="179805">MCFLRFAALSRYFLGRDRKNGIRAWFITCFKITSNQKIFATFVFLSHLFSFDIYFLELCILFQFIDFVDKMPPQPEDNPRTPPNAPEKHHVDLPNVQPNPQVNAQQMAELFQAFLASQLTNQRNEEEKESEREATYLDRFLKLKPMKFYGTPDSDKAETWIKNIKKKLDILKVPAKNRIKLATHVMEGEADSWWDTVCDQNTDKEMSWEDFEQHFYDRYFPVALKQTRIKEFFELEQGNMTVAEYVSKYTELGKYAKALVADENMKAVKFMLGLKDGIRRYIVGQGTKTYREIVDAAYALEQDHLSFLKKKASVGASGGNKSKKNVRKESGSSSGSGRPSKRQAGPECYTCGEFGHISPKCPKREGSGSAVVNRPQVQHGAKTETVKQLQRNQQASQKINQGNQGRGAQNRVPVKERGRVYALTEDDEATASNKMVLNGTILFSNTEARILFDTGASHSFILVCLASSLGLKPEPVTKPLTLSVPLLGKISINQIFKGCKLMVKDQVLTADLYPLEKMKYELILGRDWLRKYQAQIDCGRGKVRIVTPEGKEISLRVNESCTTPSLLLKNCFQNNKALLCYALIVSTEENTNEWGMIPVVDEFPEVFPEDLPGVPPHREVEFRIDLVLGTEPISLPAYRMSPMELKELKVQLEELLQKGFVRESTSPWGAPVLFVRKQDGTLRLCVDYRRLNLVTIKNKYPLPRIDELFDQLVGARYFSKIDLRSGYHQLRVREEDIPKTAFRTRYGLYEFVVMPFGLTNAPAAFMDLMNRLFRPYLDKFVIVFIDDILVYSKTREEHKTHLQIVLQTLLDNQLYAKKSKCAFWLSEVRFLGHVISGEGVSVDPSKIEAVLNWERPKNVFEIRSFLGLAGYYRRFVKDFSKIATPLTGLTKKGVKFAWSEDCEYAFKELKTRLITAPILVLPNGEDPYEIFTDASGQGLGAVLMQNGRVVAYASRQLKTHEKHYPTHDLELAAIIHALKIWRCYLYGSKFYVYSDHKSLKYLFTQRDLNLRQRRWMEYIKDYDFKLLYHPGKANVVADALSRKTRSTLSSLMLVENDMFGTIEAYNIEVLGEGVLTNLQLEPQLEQELIAKQNDDPEIELLKQKIRSKKASEEWEIYEDGGLRYKERMVVPKDKRVRERVLKEAHNTRFAMHPGSNKMYQDLKRRYWWKGMKREVANYVSQCSICQQVKIEHQKPSGMLQQLAIPEWKWESITMDFITDLPSSNKGHNGVWVVVDRLTKSAHFLPVKMNSPIDYFAKLYIEWIIRLHGIPKTIVSDRDPRFTSRLWEKLQEELGTELNLSTAYHPQTDGQSERVIQILEDLLRACILDFGGKWSVHLPLAEFVYNNSYQSSIGMAPYEALYGRPCRSPICWVDTEDRIVLGPEIIKETTEKVKLIRDRLKTAQSRQKSYADRTRRPLEFHSGDFVFLKVSPQKGIHRFGVKGKLAPRYVGPFKIIGRVGNVAYKLELPPQLGHIHNVFHVSQLKKSAPEIQHIKPWVDLPLEPNGTYVEGPICILDREIKKLRNRSISLVKIRWQHHGVEEATWELESEMKQMYPHLFE</sequence>
<dbReference type="GO" id="GO:0015074">
    <property type="term" value="P:DNA integration"/>
    <property type="evidence" value="ECO:0007669"/>
    <property type="project" value="UniProtKB-KW"/>
</dbReference>
<evidence type="ECO:0000259" key="20">
    <source>
        <dbReference type="PROSITE" id="PS50994"/>
    </source>
</evidence>
<dbReference type="InterPro" id="IPR041373">
    <property type="entry name" value="RT_RNaseH"/>
</dbReference>
<keyword evidence="11" id="KW-0229">DNA integration</keyword>
<dbReference type="Gene3D" id="4.10.60.10">
    <property type="entry name" value="Zinc finger, CCHC-type"/>
    <property type="match status" value="1"/>
</dbReference>
<evidence type="ECO:0000259" key="18">
    <source>
        <dbReference type="PROSITE" id="PS50158"/>
    </source>
</evidence>
<dbReference type="InterPro" id="IPR000477">
    <property type="entry name" value="RT_dom"/>
</dbReference>
<dbReference type="Proteomes" id="UP000315295">
    <property type="component" value="Unassembled WGS sequence"/>
</dbReference>
<dbReference type="SUPFAM" id="SSF53098">
    <property type="entry name" value="Ribonuclease H-like"/>
    <property type="match status" value="1"/>
</dbReference>
<dbReference type="GO" id="GO:0006508">
    <property type="term" value="P:proteolysis"/>
    <property type="evidence" value="ECO:0007669"/>
    <property type="project" value="UniProtKB-KW"/>
</dbReference>
<keyword evidence="14" id="KW-0238">DNA-binding</keyword>
<keyword evidence="8" id="KW-0255">Endonuclease</keyword>
<dbReference type="Gene3D" id="3.30.70.270">
    <property type="match status" value="2"/>
</dbReference>
<dbReference type="CDD" id="cd01647">
    <property type="entry name" value="RT_LTR"/>
    <property type="match status" value="1"/>
</dbReference>
<evidence type="ECO:0000256" key="9">
    <source>
        <dbReference type="ARBA" id="ARBA00022801"/>
    </source>
</evidence>
<dbReference type="InterPro" id="IPR005162">
    <property type="entry name" value="Retrotrans_gag_dom"/>
</dbReference>
<dbReference type="GO" id="GO:0004519">
    <property type="term" value="F:endonuclease activity"/>
    <property type="evidence" value="ECO:0007669"/>
    <property type="project" value="UniProtKB-KW"/>
</dbReference>
<feature type="compositionally biased region" description="Pro residues" evidence="17">
    <location>
        <begin position="73"/>
        <end position="85"/>
    </location>
</feature>
<dbReference type="PROSITE" id="PS50994">
    <property type="entry name" value="INTEGRASE"/>
    <property type="match status" value="1"/>
</dbReference>
<dbReference type="FunFam" id="3.30.70.270:FF:000020">
    <property type="entry name" value="Transposon Tf2-6 polyprotein-like Protein"/>
    <property type="match status" value="1"/>
</dbReference>
<dbReference type="InterPro" id="IPR021109">
    <property type="entry name" value="Peptidase_aspartic_dom_sf"/>
</dbReference>
<dbReference type="InterPro" id="IPR001878">
    <property type="entry name" value="Znf_CCHC"/>
</dbReference>
<evidence type="ECO:0000256" key="4">
    <source>
        <dbReference type="ARBA" id="ARBA00022695"/>
    </source>
</evidence>
<feature type="region of interest" description="Disordered" evidence="17">
    <location>
        <begin position="360"/>
        <end position="409"/>
    </location>
</feature>
<dbReference type="Gene3D" id="1.10.340.70">
    <property type="match status" value="1"/>
</dbReference>
<dbReference type="PROSITE" id="PS00018">
    <property type="entry name" value="EF_HAND_1"/>
    <property type="match status" value="1"/>
</dbReference>
<keyword evidence="16" id="KW-0862">Zinc</keyword>
<keyword evidence="22" id="KW-1185">Reference proteome</keyword>
<keyword evidence="12" id="KW-0695">RNA-directed DNA polymerase</keyword>
<dbReference type="PANTHER" id="PTHR37984:SF5">
    <property type="entry name" value="PROTEIN NYNRIN-LIKE"/>
    <property type="match status" value="1"/>
</dbReference>
<protein>
    <recommendedName>
        <fullName evidence="1">RNA-directed DNA polymerase</fullName>
        <ecNumber evidence="1">2.7.7.49</ecNumber>
    </recommendedName>
</protein>
<feature type="region of interest" description="Disordered" evidence="17">
    <location>
        <begin position="314"/>
        <end position="345"/>
    </location>
</feature>
<keyword evidence="7" id="KW-0064">Aspartyl protease</keyword>
<comment type="caution">
    <text evidence="21">The sequence shown here is derived from an EMBL/GenBank/DDBJ whole genome shotgun (WGS) entry which is preliminary data.</text>
</comment>
<reference evidence="21 22" key="1">
    <citation type="journal article" date="2019" name="G3 (Bethesda)">
        <title>Sequencing of a Wild Apple (Malus baccata) Genome Unravels the Differences Between Cultivated and Wild Apple Species Regarding Disease Resistance and Cold Tolerance.</title>
        <authorList>
            <person name="Chen X."/>
        </authorList>
    </citation>
    <scope>NUCLEOTIDE SEQUENCE [LARGE SCALE GENOMIC DNA]</scope>
    <source>
        <strain evidence="22">cv. Shandingzi</strain>
        <tissue evidence="21">Leaves</tissue>
    </source>
</reference>
<feature type="compositionally biased region" description="Polar residues" evidence="17">
    <location>
        <begin position="386"/>
        <end position="407"/>
    </location>
</feature>
<organism evidence="21 22">
    <name type="scientific">Malus baccata</name>
    <name type="common">Siberian crab apple</name>
    <name type="synonym">Pyrus baccata</name>
    <dbReference type="NCBI Taxonomy" id="106549"/>
    <lineage>
        <taxon>Eukaryota</taxon>
        <taxon>Viridiplantae</taxon>
        <taxon>Streptophyta</taxon>
        <taxon>Embryophyta</taxon>
        <taxon>Tracheophyta</taxon>
        <taxon>Spermatophyta</taxon>
        <taxon>Magnoliopsida</taxon>
        <taxon>eudicotyledons</taxon>
        <taxon>Gunneridae</taxon>
        <taxon>Pentapetalae</taxon>
        <taxon>rosids</taxon>
        <taxon>fabids</taxon>
        <taxon>Rosales</taxon>
        <taxon>Rosaceae</taxon>
        <taxon>Amygdaloideae</taxon>
        <taxon>Maleae</taxon>
        <taxon>Malus</taxon>
    </lineage>
</organism>
<accession>A0A540KGE6</accession>
<dbReference type="Pfam" id="PF03732">
    <property type="entry name" value="Retrotrans_gag"/>
    <property type="match status" value="1"/>
</dbReference>
<dbReference type="EC" id="2.7.7.49" evidence="1"/>
<dbReference type="SUPFAM" id="SSF57756">
    <property type="entry name" value="Retrovirus zinc finger-like domains"/>
    <property type="match status" value="1"/>
</dbReference>
<dbReference type="Gene3D" id="3.10.10.10">
    <property type="entry name" value="HIV Type 1 Reverse Transcriptase, subunit A, domain 1"/>
    <property type="match status" value="1"/>
</dbReference>
<evidence type="ECO:0000256" key="1">
    <source>
        <dbReference type="ARBA" id="ARBA00012493"/>
    </source>
</evidence>
<keyword evidence="5" id="KW-0540">Nuclease</keyword>
<dbReference type="GO" id="GO:0006310">
    <property type="term" value="P:DNA recombination"/>
    <property type="evidence" value="ECO:0007669"/>
    <property type="project" value="UniProtKB-KW"/>
</dbReference>
<evidence type="ECO:0000256" key="13">
    <source>
        <dbReference type="ARBA" id="ARBA00022932"/>
    </source>
</evidence>
<dbReference type="CDD" id="cd00303">
    <property type="entry name" value="retropepsin_like"/>
    <property type="match status" value="1"/>
</dbReference>
<dbReference type="Pfam" id="PF00098">
    <property type="entry name" value="zf-CCHC"/>
    <property type="match status" value="1"/>
</dbReference>
<feature type="domain" description="CCHC-type" evidence="18">
    <location>
        <begin position="348"/>
        <end position="363"/>
    </location>
</feature>
<dbReference type="GO" id="GO:0004190">
    <property type="term" value="F:aspartic-type endopeptidase activity"/>
    <property type="evidence" value="ECO:0007669"/>
    <property type="project" value="UniProtKB-KW"/>
</dbReference>
<keyword evidence="16" id="KW-0863">Zinc-finger</keyword>
<dbReference type="GO" id="GO:0003964">
    <property type="term" value="F:RNA-directed DNA polymerase activity"/>
    <property type="evidence" value="ECO:0007669"/>
    <property type="project" value="UniProtKB-KW"/>
</dbReference>
<keyword evidence="15" id="KW-0233">DNA recombination</keyword>
<dbReference type="InterPro" id="IPR041588">
    <property type="entry name" value="Integrase_H2C2"/>
</dbReference>
<keyword evidence="9" id="KW-0378">Hydrolase</keyword>
<dbReference type="PROSITE" id="PS50878">
    <property type="entry name" value="RT_POL"/>
    <property type="match status" value="1"/>
</dbReference>
<evidence type="ECO:0000256" key="12">
    <source>
        <dbReference type="ARBA" id="ARBA00022918"/>
    </source>
</evidence>
<evidence type="ECO:0000256" key="15">
    <source>
        <dbReference type="ARBA" id="ARBA00023172"/>
    </source>
</evidence>
<dbReference type="InterPro" id="IPR018247">
    <property type="entry name" value="EF_Hand_1_Ca_BS"/>
</dbReference>
<evidence type="ECO:0000256" key="6">
    <source>
        <dbReference type="ARBA" id="ARBA00022723"/>
    </source>
</evidence>
<dbReference type="PROSITE" id="PS50158">
    <property type="entry name" value="ZF_CCHC"/>
    <property type="match status" value="1"/>
</dbReference>
<dbReference type="PANTHER" id="PTHR37984">
    <property type="entry name" value="PROTEIN CBG26694"/>
    <property type="match status" value="1"/>
</dbReference>
<dbReference type="InterPro" id="IPR036875">
    <property type="entry name" value="Znf_CCHC_sf"/>
</dbReference>
<evidence type="ECO:0000256" key="10">
    <source>
        <dbReference type="ARBA" id="ARBA00022842"/>
    </source>
</evidence>
<name>A0A540KGE6_MALBA</name>
<dbReference type="InterPro" id="IPR036397">
    <property type="entry name" value="RNaseH_sf"/>
</dbReference>
<keyword evidence="3" id="KW-0808">Transferase</keyword>
<dbReference type="Gene3D" id="2.40.70.10">
    <property type="entry name" value="Acid Proteases"/>
    <property type="match status" value="1"/>
</dbReference>
<dbReference type="FunFam" id="1.10.340.70:FF:000001">
    <property type="entry name" value="Retrovirus-related Pol polyprotein from transposon gypsy-like Protein"/>
    <property type="match status" value="1"/>
</dbReference>
<feature type="region of interest" description="Disordered" evidence="17">
    <location>
        <begin position="73"/>
        <end position="94"/>
    </location>
</feature>
<dbReference type="SMART" id="SM00343">
    <property type="entry name" value="ZnF_C2HC"/>
    <property type="match status" value="1"/>
</dbReference>
<dbReference type="InterPro" id="IPR050951">
    <property type="entry name" value="Retrovirus_Pol_polyprotein"/>
</dbReference>
<gene>
    <name evidence="21" type="ORF">C1H46_041403</name>
</gene>
<dbReference type="FunFam" id="3.10.10.10:FF:000007">
    <property type="entry name" value="Retrovirus-related Pol polyprotein from transposon 17.6-like Protein"/>
    <property type="match status" value="1"/>
</dbReference>
<dbReference type="GO" id="GO:0003887">
    <property type="term" value="F:DNA-directed DNA polymerase activity"/>
    <property type="evidence" value="ECO:0007669"/>
    <property type="project" value="UniProtKB-KW"/>
</dbReference>
<feature type="domain" description="Integrase catalytic" evidence="20">
    <location>
        <begin position="1201"/>
        <end position="1364"/>
    </location>
</feature>
<dbReference type="Pfam" id="PF17917">
    <property type="entry name" value="RT_RNaseH"/>
    <property type="match status" value="1"/>
</dbReference>
<dbReference type="Pfam" id="PF17921">
    <property type="entry name" value="Integrase_H2C2"/>
    <property type="match status" value="1"/>
</dbReference>
<evidence type="ECO:0000259" key="19">
    <source>
        <dbReference type="PROSITE" id="PS50878"/>
    </source>
</evidence>
<dbReference type="PROSITE" id="PS00141">
    <property type="entry name" value="ASP_PROTEASE"/>
    <property type="match status" value="1"/>
</dbReference>
<evidence type="ECO:0000256" key="16">
    <source>
        <dbReference type="PROSITE-ProRule" id="PRU00047"/>
    </source>
</evidence>
<evidence type="ECO:0000256" key="14">
    <source>
        <dbReference type="ARBA" id="ARBA00023125"/>
    </source>
</evidence>
<keyword evidence="4" id="KW-0548">Nucleotidyltransferase</keyword>
<dbReference type="Pfam" id="PF08284">
    <property type="entry name" value="RVP_2"/>
    <property type="match status" value="1"/>
</dbReference>
<dbReference type="EMBL" id="VIEB01001337">
    <property type="protein sequence ID" value="TQD73052.1"/>
    <property type="molecule type" value="Genomic_DNA"/>
</dbReference>
<dbReference type="InterPro" id="IPR012337">
    <property type="entry name" value="RNaseH-like_sf"/>
</dbReference>
<dbReference type="FunFam" id="3.10.20.370:FF:000001">
    <property type="entry name" value="Retrovirus-related Pol polyprotein from transposon 17.6-like protein"/>
    <property type="match status" value="1"/>
</dbReference>
<keyword evidence="6" id="KW-0479">Metal-binding</keyword>
<dbReference type="InterPro" id="IPR056924">
    <property type="entry name" value="SH3_Tf2-1"/>
</dbReference>
<dbReference type="InterPro" id="IPR043128">
    <property type="entry name" value="Rev_trsase/Diguanyl_cyclase"/>
</dbReference>
<dbReference type="SUPFAM" id="SSF50630">
    <property type="entry name" value="Acid proteases"/>
    <property type="match status" value="1"/>
</dbReference>
<dbReference type="Gene3D" id="3.30.420.10">
    <property type="entry name" value="Ribonuclease H-like superfamily/Ribonuclease H"/>
    <property type="match status" value="1"/>
</dbReference>
<evidence type="ECO:0000313" key="22">
    <source>
        <dbReference type="Proteomes" id="UP000315295"/>
    </source>
</evidence>
<evidence type="ECO:0000256" key="5">
    <source>
        <dbReference type="ARBA" id="ARBA00022722"/>
    </source>
</evidence>
<feature type="domain" description="Reverse transcriptase" evidence="19">
    <location>
        <begin position="656"/>
        <end position="835"/>
    </location>
</feature>
<dbReference type="SUPFAM" id="SSF56672">
    <property type="entry name" value="DNA/RNA polymerases"/>
    <property type="match status" value="1"/>
</dbReference>
<dbReference type="GO" id="GO:0003677">
    <property type="term" value="F:DNA binding"/>
    <property type="evidence" value="ECO:0007669"/>
    <property type="project" value="UniProtKB-KW"/>
</dbReference>
<evidence type="ECO:0000313" key="21">
    <source>
        <dbReference type="EMBL" id="TQD73052.1"/>
    </source>
</evidence>
<evidence type="ECO:0000256" key="11">
    <source>
        <dbReference type="ARBA" id="ARBA00022908"/>
    </source>
</evidence>
<evidence type="ECO:0000256" key="17">
    <source>
        <dbReference type="SAM" id="MobiDB-lite"/>
    </source>
</evidence>
<evidence type="ECO:0000256" key="2">
    <source>
        <dbReference type="ARBA" id="ARBA00022670"/>
    </source>
</evidence>
<evidence type="ECO:0000256" key="8">
    <source>
        <dbReference type="ARBA" id="ARBA00022759"/>
    </source>
</evidence>
<dbReference type="InterPro" id="IPR001969">
    <property type="entry name" value="Aspartic_peptidase_AS"/>
</dbReference>
<dbReference type="CDD" id="cd09274">
    <property type="entry name" value="RNase_HI_RT_Ty3"/>
    <property type="match status" value="1"/>
</dbReference>
<evidence type="ECO:0000256" key="7">
    <source>
        <dbReference type="ARBA" id="ARBA00022750"/>
    </source>
</evidence>
<dbReference type="GO" id="GO:0008270">
    <property type="term" value="F:zinc ion binding"/>
    <property type="evidence" value="ECO:0007669"/>
    <property type="project" value="UniProtKB-KW"/>
</dbReference>
<keyword evidence="2" id="KW-0645">Protease</keyword>